<evidence type="ECO:0000313" key="10">
    <source>
        <dbReference type="EMBL" id="STT45799.1"/>
    </source>
</evidence>
<accession>A0A377VU48</accession>
<dbReference type="Pfam" id="PF00005">
    <property type="entry name" value="ABC_tran"/>
    <property type="match status" value="1"/>
</dbReference>
<gene>
    <name evidence="10" type="primary">xylG_3</name>
    <name evidence="10" type="ORF">NCTC9637_00649</name>
</gene>
<dbReference type="GO" id="GO:0016887">
    <property type="term" value="F:ATP hydrolysis activity"/>
    <property type="evidence" value="ECO:0007669"/>
    <property type="project" value="InterPro"/>
</dbReference>
<keyword evidence="1" id="KW-0813">Transport</keyword>
<dbReference type="PANTHER" id="PTHR43790">
    <property type="entry name" value="CARBOHYDRATE TRANSPORT ATP-BINDING PROTEIN MG119-RELATED"/>
    <property type="match status" value="1"/>
</dbReference>
<keyword evidence="2" id="KW-1003">Cell membrane</keyword>
<keyword evidence="8" id="KW-0472">Membrane</keyword>
<dbReference type="EMBL" id="UGLB01000003">
    <property type="protein sequence ID" value="STT45799.1"/>
    <property type="molecule type" value="Genomic_DNA"/>
</dbReference>
<dbReference type="PANTHER" id="PTHR43790:SF1">
    <property type="entry name" value="XYLOSE IMPORT ATP-BINDING PROTEIN XYLG"/>
    <property type="match status" value="1"/>
</dbReference>
<evidence type="ECO:0000313" key="11">
    <source>
        <dbReference type="Proteomes" id="UP000255099"/>
    </source>
</evidence>
<feature type="domain" description="ABC transporter" evidence="9">
    <location>
        <begin position="21"/>
        <end position="107"/>
    </location>
</feature>
<dbReference type="SUPFAM" id="SSF52540">
    <property type="entry name" value="P-loop containing nucleoside triphosphate hydrolases"/>
    <property type="match status" value="1"/>
</dbReference>
<reference evidence="10 11" key="1">
    <citation type="submission" date="2018-06" db="EMBL/GenBank/DDBJ databases">
        <authorList>
            <consortium name="Pathogen Informatics"/>
            <person name="Doyle S."/>
        </authorList>
    </citation>
    <scope>NUCLEOTIDE SEQUENCE [LARGE SCALE GENOMIC DNA]</scope>
    <source>
        <strain evidence="10 11">NCTC9637</strain>
    </source>
</reference>
<keyword evidence="4" id="KW-0677">Repeat</keyword>
<evidence type="ECO:0000256" key="2">
    <source>
        <dbReference type="ARBA" id="ARBA00022475"/>
    </source>
</evidence>
<protein>
    <submittedName>
        <fullName evidence="10">D-xylose transport ATP-binding protein XylG</fullName>
        <ecNumber evidence="10">3.6.3.17</ecNumber>
    </submittedName>
</protein>
<evidence type="ECO:0000256" key="3">
    <source>
        <dbReference type="ARBA" id="ARBA00022597"/>
    </source>
</evidence>
<evidence type="ECO:0000256" key="1">
    <source>
        <dbReference type="ARBA" id="ARBA00022448"/>
    </source>
</evidence>
<evidence type="ECO:0000256" key="8">
    <source>
        <dbReference type="ARBA" id="ARBA00023136"/>
    </source>
</evidence>
<dbReference type="InterPro" id="IPR027417">
    <property type="entry name" value="P-loop_NTPase"/>
</dbReference>
<evidence type="ECO:0000256" key="7">
    <source>
        <dbReference type="ARBA" id="ARBA00022967"/>
    </source>
</evidence>
<evidence type="ECO:0000256" key="6">
    <source>
        <dbReference type="ARBA" id="ARBA00022840"/>
    </source>
</evidence>
<dbReference type="GO" id="GO:0005524">
    <property type="term" value="F:ATP binding"/>
    <property type="evidence" value="ECO:0007669"/>
    <property type="project" value="UniProtKB-KW"/>
</dbReference>
<dbReference type="AlphaFoldDB" id="A0A377VU48"/>
<dbReference type="Gene3D" id="3.40.50.300">
    <property type="entry name" value="P-loop containing nucleotide triphosphate hydrolases"/>
    <property type="match status" value="1"/>
</dbReference>
<dbReference type="Proteomes" id="UP000255099">
    <property type="component" value="Unassembled WGS sequence"/>
</dbReference>
<keyword evidence="10" id="KW-0378">Hydrolase</keyword>
<keyword evidence="5" id="KW-0547">Nucleotide-binding</keyword>
<keyword evidence="6 10" id="KW-0067">ATP-binding</keyword>
<dbReference type="InterPro" id="IPR050107">
    <property type="entry name" value="ABC_carbohydrate_import_ATPase"/>
</dbReference>
<evidence type="ECO:0000259" key="9">
    <source>
        <dbReference type="Pfam" id="PF00005"/>
    </source>
</evidence>
<name>A0A377VU48_KLEPN</name>
<evidence type="ECO:0000256" key="5">
    <source>
        <dbReference type="ARBA" id="ARBA00022741"/>
    </source>
</evidence>
<organism evidence="10 11">
    <name type="scientific">Klebsiella pneumoniae</name>
    <dbReference type="NCBI Taxonomy" id="573"/>
    <lineage>
        <taxon>Bacteria</taxon>
        <taxon>Pseudomonadati</taxon>
        <taxon>Pseudomonadota</taxon>
        <taxon>Gammaproteobacteria</taxon>
        <taxon>Enterobacterales</taxon>
        <taxon>Enterobacteriaceae</taxon>
        <taxon>Klebsiella/Raoultella group</taxon>
        <taxon>Klebsiella</taxon>
        <taxon>Klebsiella pneumoniae complex</taxon>
    </lineage>
</organism>
<evidence type="ECO:0000256" key="4">
    <source>
        <dbReference type="ARBA" id="ARBA00022737"/>
    </source>
</evidence>
<dbReference type="InterPro" id="IPR003439">
    <property type="entry name" value="ABC_transporter-like_ATP-bd"/>
</dbReference>
<keyword evidence="7" id="KW-1278">Translocase</keyword>
<sequence>MTWLLEMKNITKTFGAVKAVDNVSLRLNAGEVVSLCGENGSGKSTLMKVLCGIYPHGSYEGEIIFAGETLQANHIRDTERKGIAIIHQELALVKHLTVLENIFLGAEISRHGLLDYEP</sequence>
<keyword evidence="3" id="KW-0762">Sugar transport</keyword>
<proteinExistence type="predicted"/>
<dbReference type="EC" id="3.6.3.17" evidence="10"/>